<keyword evidence="1" id="KW-1185">Reference proteome</keyword>
<evidence type="ECO:0000313" key="1">
    <source>
        <dbReference type="Proteomes" id="UP000095287"/>
    </source>
</evidence>
<name>A0A1I7ZWR6_9BILA</name>
<sequence length="73" mass="8291">MEDSKEFNASAPWNDDLQLLLSIPVPPTVTRTQPDGKKNPNPKFHKSYILWTKEDGSALGCTVTTDNKYKKRK</sequence>
<dbReference type="WBParaSite" id="L893_g3055.t1">
    <property type="protein sequence ID" value="L893_g3055.t1"/>
    <property type="gene ID" value="L893_g3055"/>
</dbReference>
<organism evidence="1 2">
    <name type="scientific">Steinernema glaseri</name>
    <dbReference type="NCBI Taxonomy" id="37863"/>
    <lineage>
        <taxon>Eukaryota</taxon>
        <taxon>Metazoa</taxon>
        <taxon>Ecdysozoa</taxon>
        <taxon>Nematoda</taxon>
        <taxon>Chromadorea</taxon>
        <taxon>Rhabditida</taxon>
        <taxon>Tylenchina</taxon>
        <taxon>Panagrolaimomorpha</taxon>
        <taxon>Strongyloidoidea</taxon>
        <taxon>Steinernematidae</taxon>
        <taxon>Steinernema</taxon>
    </lineage>
</organism>
<protein>
    <submittedName>
        <fullName evidence="2">mRNA_cap_enzyme domain-containing protein</fullName>
    </submittedName>
</protein>
<proteinExistence type="predicted"/>
<accession>A0A1I7ZWR6</accession>
<evidence type="ECO:0000313" key="2">
    <source>
        <dbReference type="WBParaSite" id="L893_g3055.t1"/>
    </source>
</evidence>
<reference evidence="2" key="1">
    <citation type="submission" date="2016-11" db="UniProtKB">
        <authorList>
            <consortium name="WormBaseParasite"/>
        </authorList>
    </citation>
    <scope>IDENTIFICATION</scope>
</reference>
<dbReference type="AlphaFoldDB" id="A0A1I7ZWR6"/>
<dbReference type="Proteomes" id="UP000095287">
    <property type="component" value="Unplaced"/>
</dbReference>